<dbReference type="Proteomes" id="UP000032049">
    <property type="component" value="Unassembled WGS sequence"/>
</dbReference>
<dbReference type="AlphaFoldDB" id="A0A0D0F331"/>
<gene>
    <name evidence="1" type="ORF">TH53_17540</name>
</gene>
<keyword evidence="2" id="KW-1185">Reference proteome</keyword>
<reference evidence="1 2" key="1">
    <citation type="submission" date="2015-01" db="EMBL/GenBank/DDBJ databases">
        <title>Draft genome sequence of Pedobacter sp. NL19 isolated from sludge of an effluent treatment pond in an abandoned uranium mine.</title>
        <authorList>
            <person name="Santos T."/>
            <person name="Caetano T."/>
            <person name="Covas C."/>
            <person name="Cruz A."/>
            <person name="Mendo S."/>
        </authorList>
    </citation>
    <scope>NUCLEOTIDE SEQUENCE [LARGE SCALE GENOMIC DNA]</scope>
    <source>
        <strain evidence="1 2">NL19</strain>
    </source>
</reference>
<name>A0A0D0F331_9SPHI</name>
<evidence type="ECO:0000313" key="2">
    <source>
        <dbReference type="Proteomes" id="UP000032049"/>
    </source>
</evidence>
<protein>
    <submittedName>
        <fullName evidence="1">Uncharacterized protein</fullName>
    </submittedName>
</protein>
<dbReference type="EMBL" id="JXRA01000077">
    <property type="protein sequence ID" value="KIO75973.1"/>
    <property type="molecule type" value="Genomic_DNA"/>
</dbReference>
<evidence type="ECO:0000313" key="1">
    <source>
        <dbReference type="EMBL" id="KIO75973.1"/>
    </source>
</evidence>
<comment type="caution">
    <text evidence="1">The sequence shown here is derived from an EMBL/GenBank/DDBJ whole genome shotgun (WGS) entry which is preliminary data.</text>
</comment>
<dbReference type="STRING" id="1503925.TH53_17540"/>
<sequence>MVRLSNHFLEDLEKLANVYKNSDFFQLLEDQYKLEDFKNKQKNKSEVTTKKKERTSDLKFALRTLIAKQSC</sequence>
<proteinExistence type="predicted"/>
<accession>A0A0D0F331</accession>
<organism evidence="1 2">
    <name type="scientific">Pedobacter lusitanus</name>
    <dbReference type="NCBI Taxonomy" id="1503925"/>
    <lineage>
        <taxon>Bacteria</taxon>
        <taxon>Pseudomonadati</taxon>
        <taxon>Bacteroidota</taxon>
        <taxon>Sphingobacteriia</taxon>
        <taxon>Sphingobacteriales</taxon>
        <taxon>Sphingobacteriaceae</taxon>
        <taxon>Pedobacter</taxon>
    </lineage>
</organism>